<evidence type="ECO:0000313" key="2">
    <source>
        <dbReference type="EMBL" id="KAJ1357441.1"/>
    </source>
</evidence>
<evidence type="ECO:0000313" key="3">
    <source>
        <dbReference type="Proteomes" id="UP001196413"/>
    </source>
</evidence>
<dbReference type="PROSITE" id="PS51257">
    <property type="entry name" value="PROKAR_LIPOPROTEIN"/>
    <property type="match status" value="1"/>
</dbReference>
<organism evidence="2 3">
    <name type="scientific">Parelaphostrongylus tenuis</name>
    <name type="common">Meningeal worm</name>
    <dbReference type="NCBI Taxonomy" id="148309"/>
    <lineage>
        <taxon>Eukaryota</taxon>
        <taxon>Metazoa</taxon>
        <taxon>Ecdysozoa</taxon>
        <taxon>Nematoda</taxon>
        <taxon>Chromadorea</taxon>
        <taxon>Rhabditida</taxon>
        <taxon>Rhabditina</taxon>
        <taxon>Rhabditomorpha</taxon>
        <taxon>Strongyloidea</taxon>
        <taxon>Metastrongylidae</taxon>
        <taxon>Parelaphostrongylus</taxon>
    </lineage>
</organism>
<accession>A0AAD5MXK6</accession>
<comment type="caution">
    <text evidence="2">The sequence shown here is derived from an EMBL/GenBank/DDBJ whole genome shotgun (WGS) entry which is preliminary data.</text>
</comment>
<feature type="signal peptide" evidence="1">
    <location>
        <begin position="1"/>
        <end position="22"/>
    </location>
</feature>
<dbReference type="AlphaFoldDB" id="A0AAD5MXK6"/>
<keyword evidence="3" id="KW-1185">Reference proteome</keyword>
<reference evidence="2" key="1">
    <citation type="submission" date="2021-06" db="EMBL/GenBank/DDBJ databases">
        <title>Parelaphostrongylus tenuis whole genome reference sequence.</title>
        <authorList>
            <person name="Garwood T.J."/>
            <person name="Larsen P.A."/>
            <person name="Fountain-Jones N.M."/>
            <person name="Garbe J.R."/>
            <person name="Macchietto M.G."/>
            <person name="Kania S.A."/>
            <person name="Gerhold R.W."/>
            <person name="Richards J.E."/>
            <person name="Wolf T.M."/>
        </authorList>
    </citation>
    <scope>NUCLEOTIDE SEQUENCE</scope>
    <source>
        <strain evidence="2">MNPRO001-30</strain>
        <tissue evidence="2">Meninges</tissue>
    </source>
</reference>
<protein>
    <submittedName>
        <fullName evidence="2">Uncharacterized protein</fullName>
    </submittedName>
</protein>
<keyword evidence="1" id="KW-0732">Signal</keyword>
<dbReference type="Proteomes" id="UP001196413">
    <property type="component" value="Unassembled WGS sequence"/>
</dbReference>
<evidence type="ECO:0000256" key="1">
    <source>
        <dbReference type="SAM" id="SignalP"/>
    </source>
</evidence>
<proteinExistence type="predicted"/>
<gene>
    <name evidence="2" type="ORF">KIN20_015595</name>
</gene>
<name>A0AAD5MXK6_PARTN</name>
<feature type="chain" id="PRO_5041960469" evidence="1">
    <location>
        <begin position="23"/>
        <end position="125"/>
    </location>
</feature>
<sequence length="125" mass="13398">MAGLRIDRLVISLLAAISTTLGCGVMPAVRTRNFSVTDFTLPVAMAYSTATVIQSRVPGVATSEAGARGIVHRLVMQTVFDVLESQGRSALLPDAVISTILSQFNVAVYHTIDEPKSSSQVYRMI</sequence>
<dbReference type="EMBL" id="JAHQIW010003138">
    <property type="protein sequence ID" value="KAJ1357441.1"/>
    <property type="molecule type" value="Genomic_DNA"/>
</dbReference>